<accession>A0A4Y9ZWA3</accession>
<organism evidence="2 3">
    <name type="scientific">Hericium alpestre</name>
    <dbReference type="NCBI Taxonomy" id="135208"/>
    <lineage>
        <taxon>Eukaryota</taxon>
        <taxon>Fungi</taxon>
        <taxon>Dikarya</taxon>
        <taxon>Basidiomycota</taxon>
        <taxon>Agaricomycotina</taxon>
        <taxon>Agaricomycetes</taxon>
        <taxon>Russulales</taxon>
        <taxon>Hericiaceae</taxon>
        <taxon>Hericium</taxon>
    </lineage>
</organism>
<proteinExistence type="predicted"/>
<feature type="region of interest" description="Disordered" evidence="1">
    <location>
        <begin position="1"/>
        <end position="113"/>
    </location>
</feature>
<evidence type="ECO:0000256" key="1">
    <source>
        <dbReference type="SAM" id="MobiDB-lite"/>
    </source>
</evidence>
<comment type="caution">
    <text evidence="2">The sequence shown here is derived from an EMBL/GenBank/DDBJ whole genome shotgun (WGS) entry which is preliminary data.</text>
</comment>
<feature type="compositionally biased region" description="Pro residues" evidence="1">
    <location>
        <begin position="1"/>
        <end position="13"/>
    </location>
</feature>
<dbReference type="AlphaFoldDB" id="A0A4Y9ZWA3"/>
<evidence type="ECO:0000313" key="3">
    <source>
        <dbReference type="Proteomes" id="UP000298061"/>
    </source>
</evidence>
<sequence length="154" mass="16934">MPTPLASPPPNTAPPNGHAHPAQNARHIMIVTPPTEAQRPKASQIPIREDGARNLLRKHSAPAAPPSQSGGGGVLSFLFGSGKPRHKSVSVREPGPRHQSMQEPPRGRDMREVRHPREVQVNWAPDANINVRKVVAMNPAREDLSHMRKLSKRR</sequence>
<reference evidence="2 3" key="1">
    <citation type="submission" date="2019-02" db="EMBL/GenBank/DDBJ databases">
        <title>Genome sequencing of the rare red list fungi Hericium alpestre (H. flagellum).</title>
        <authorList>
            <person name="Buettner E."/>
            <person name="Kellner H."/>
        </authorList>
    </citation>
    <scope>NUCLEOTIDE SEQUENCE [LARGE SCALE GENOMIC DNA]</scope>
    <source>
        <strain evidence="2 3">DSM 108284</strain>
    </source>
</reference>
<gene>
    <name evidence="2" type="ORF">EWM64_g5678</name>
</gene>
<dbReference type="EMBL" id="SFCI01000701">
    <property type="protein sequence ID" value="TFY78333.1"/>
    <property type="molecule type" value="Genomic_DNA"/>
</dbReference>
<dbReference type="Proteomes" id="UP000298061">
    <property type="component" value="Unassembled WGS sequence"/>
</dbReference>
<name>A0A4Y9ZWA3_9AGAM</name>
<keyword evidence="3" id="KW-1185">Reference proteome</keyword>
<protein>
    <submittedName>
        <fullName evidence="2">Uncharacterized protein</fullName>
    </submittedName>
</protein>
<evidence type="ECO:0000313" key="2">
    <source>
        <dbReference type="EMBL" id="TFY78333.1"/>
    </source>
</evidence>